<evidence type="ECO:0000256" key="5">
    <source>
        <dbReference type="ARBA" id="ARBA00023172"/>
    </source>
</evidence>
<dbReference type="HOGENOM" id="CLU_036805_12_4_9"/>
<comment type="function">
    <text evidence="1">Required for the transposition of the insertion element.</text>
</comment>
<dbReference type="GO" id="GO:0006313">
    <property type="term" value="P:DNA transposition"/>
    <property type="evidence" value="ECO:0007669"/>
    <property type="project" value="InterPro"/>
</dbReference>
<accession>Q93ME3</accession>
<geneLocation type="plasmid" evidence="6 7">
    <name>pCP13</name>
</geneLocation>
<evidence type="ECO:0000313" key="7">
    <source>
        <dbReference type="Proteomes" id="UP000000818"/>
    </source>
</evidence>
<dbReference type="GO" id="GO:0004803">
    <property type="term" value="F:transposase activity"/>
    <property type="evidence" value="ECO:0007669"/>
    <property type="project" value="InterPro"/>
</dbReference>
<dbReference type="EMBL" id="AP003515">
    <property type="protein sequence ID" value="BAB62442.1"/>
    <property type="molecule type" value="Genomic_DNA"/>
</dbReference>
<evidence type="ECO:0000256" key="3">
    <source>
        <dbReference type="ARBA" id="ARBA00022578"/>
    </source>
</evidence>
<protein>
    <submittedName>
        <fullName evidence="6">Probable transposase</fullName>
    </submittedName>
</protein>
<evidence type="ECO:0000256" key="2">
    <source>
        <dbReference type="ARBA" id="ARBA00010961"/>
    </source>
</evidence>
<evidence type="ECO:0000313" key="6">
    <source>
        <dbReference type="EMBL" id="BAB62442.1"/>
    </source>
</evidence>
<evidence type="ECO:0000256" key="4">
    <source>
        <dbReference type="ARBA" id="ARBA00023125"/>
    </source>
</evidence>
<keyword evidence="3" id="KW-0815">Transposition</keyword>
<keyword evidence="4" id="KW-0238">DNA-binding</keyword>
<dbReference type="GO" id="GO:0003677">
    <property type="term" value="F:DNA binding"/>
    <property type="evidence" value="ECO:0007669"/>
    <property type="project" value="UniProtKB-KW"/>
</dbReference>
<evidence type="ECO:0000256" key="1">
    <source>
        <dbReference type="ARBA" id="ARBA00002190"/>
    </source>
</evidence>
<dbReference type="Proteomes" id="UP000000818">
    <property type="component" value="Plasmid pCP13"/>
</dbReference>
<name>Q93ME3_CLOPE</name>
<dbReference type="InterPro" id="IPR001207">
    <property type="entry name" value="Transposase_mutator"/>
</dbReference>
<organism evidence="6 7">
    <name type="scientific">Clostridium perfringens (strain 13 / Type A)</name>
    <dbReference type="NCBI Taxonomy" id="195102"/>
    <lineage>
        <taxon>Bacteria</taxon>
        <taxon>Bacillati</taxon>
        <taxon>Bacillota</taxon>
        <taxon>Clostridia</taxon>
        <taxon>Eubacteriales</taxon>
        <taxon>Clostridiaceae</taxon>
        <taxon>Clostridium</taxon>
    </lineage>
</organism>
<dbReference type="KEGG" id="cpe:PCP04"/>
<proteinExistence type="inferred from homology"/>
<gene>
    <name evidence="6" type="ordered locus">PCP04</name>
</gene>
<dbReference type="Pfam" id="PF00872">
    <property type="entry name" value="Transposase_mut"/>
    <property type="match status" value="1"/>
</dbReference>
<sequence length="83" mass="9761">MSKDFLRNYIKEQNFNDSNNVLNSLKDLFNDVLQEVVSAELDDMLGYEKNLTNQFYNSRNGYSKKTIKSELGTITLNILRYRN</sequence>
<keyword evidence="6" id="KW-0614">Plasmid</keyword>
<comment type="similarity">
    <text evidence="2">Belongs to the transposase mutator family.</text>
</comment>
<dbReference type="AlphaFoldDB" id="Q93ME3"/>
<reference evidence="6 7" key="1">
    <citation type="journal article" date="2002" name="Proc. Natl. Acad. Sci. U.S.A.">
        <title>Complete genome sequence of Clostridium perfringens, an anaerobic flesh-eater.</title>
        <authorList>
            <person name="Shimizu T."/>
            <person name="Ohtani K."/>
            <person name="Hirakawa H."/>
            <person name="Ohshima K."/>
            <person name="Yamashita A."/>
            <person name="Shiba T."/>
            <person name="Ogasawara N."/>
            <person name="Hattori M."/>
            <person name="Kuhara S."/>
            <person name="Hayashi H."/>
        </authorList>
    </citation>
    <scope>NUCLEOTIDE SEQUENCE [LARGE SCALE GENOMIC DNA]</scope>
    <source>
        <strain evidence="7">13 / Type A</strain>
        <plasmid evidence="6 7">pCP13</plasmid>
    </source>
</reference>
<keyword evidence="5" id="KW-0233">DNA recombination</keyword>